<dbReference type="CDD" id="cd14014">
    <property type="entry name" value="STKc_PknB_like"/>
    <property type="match status" value="1"/>
</dbReference>
<proteinExistence type="predicted"/>
<feature type="coiled-coil region" evidence="5">
    <location>
        <begin position="465"/>
        <end position="571"/>
    </location>
</feature>
<comment type="caution">
    <text evidence="9">The sequence shown here is derived from an EMBL/GenBank/DDBJ whole genome shotgun (WGS) entry which is preliminary data.</text>
</comment>
<evidence type="ECO:0000313" key="10">
    <source>
        <dbReference type="Proteomes" id="UP000194003"/>
    </source>
</evidence>
<keyword evidence="4" id="KW-0067">ATP-binding</keyword>
<name>A0A1Y2JZE0_9PROT</name>
<dbReference type="InterPro" id="IPR011009">
    <property type="entry name" value="Kinase-like_dom_sf"/>
</dbReference>
<dbReference type="Gene3D" id="1.10.510.10">
    <property type="entry name" value="Transferase(Phosphotransferase) domain 1"/>
    <property type="match status" value="1"/>
</dbReference>
<evidence type="ECO:0000259" key="7">
    <source>
        <dbReference type="PROSITE" id="PS50011"/>
    </source>
</evidence>
<dbReference type="GO" id="GO:0042834">
    <property type="term" value="F:peptidoglycan binding"/>
    <property type="evidence" value="ECO:0007669"/>
    <property type="project" value="InterPro"/>
</dbReference>
<evidence type="ECO:0000256" key="5">
    <source>
        <dbReference type="SAM" id="Coils"/>
    </source>
</evidence>
<evidence type="ECO:0000256" key="6">
    <source>
        <dbReference type="SAM" id="MobiDB-lite"/>
    </source>
</evidence>
<protein>
    <submittedName>
        <fullName evidence="9">Putative serine/threonine protein kinase</fullName>
    </submittedName>
</protein>
<evidence type="ECO:0000259" key="8">
    <source>
        <dbReference type="PROSITE" id="PS51724"/>
    </source>
</evidence>
<dbReference type="InterPro" id="IPR036680">
    <property type="entry name" value="SPOR-like_sf"/>
</dbReference>
<dbReference type="Gene3D" id="3.30.70.1070">
    <property type="entry name" value="Sporulation related repeat"/>
    <property type="match status" value="3"/>
</dbReference>
<feature type="domain" description="SPOR" evidence="8">
    <location>
        <begin position="632"/>
        <end position="715"/>
    </location>
</feature>
<dbReference type="Pfam" id="PF00069">
    <property type="entry name" value="Pkinase"/>
    <property type="match status" value="1"/>
</dbReference>
<dbReference type="PROSITE" id="PS50011">
    <property type="entry name" value="PROTEIN_KINASE_DOM"/>
    <property type="match status" value="1"/>
</dbReference>
<keyword evidence="5" id="KW-0175">Coiled coil</keyword>
<dbReference type="Pfam" id="PF05036">
    <property type="entry name" value="SPOR"/>
    <property type="match status" value="3"/>
</dbReference>
<dbReference type="OrthoDB" id="9801841at2"/>
<feature type="domain" description="SPOR" evidence="8">
    <location>
        <begin position="857"/>
        <end position="940"/>
    </location>
</feature>
<dbReference type="InterPro" id="IPR007730">
    <property type="entry name" value="SPOR-like_dom"/>
</dbReference>
<evidence type="ECO:0000256" key="3">
    <source>
        <dbReference type="ARBA" id="ARBA00022777"/>
    </source>
</evidence>
<organism evidence="9 10">
    <name type="scientific">Magnetofaba australis IT-1</name>
    <dbReference type="NCBI Taxonomy" id="1434232"/>
    <lineage>
        <taxon>Bacteria</taxon>
        <taxon>Pseudomonadati</taxon>
        <taxon>Pseudomonadota</taxon>
        <taxon>Magnetococcia</taxon>
        <taxon>Magnetococcales</taxon>
        <taxon>Magnetococcaceae</taxon>
        <taxon>Magnetofaba</taxon>
    </lineage>
</organism>
<dbReference type="InterPro" id="IPR000719">
    <property type="entry name" value="Prot_kinase_dom"/>
</dbReference>
<dbReference type="STRING" id="1434232.MAIT1_00763"/>
<dbReference type="RefSeq" id="WP_158089654.1">
    <property type="nucleotide sequence ID" value="NZ_LVJN01000021.1"/>
</dbReference>
<dbReference type="AlphaFoldDB" id="A0A1Y2JZE0"/>
<dbReference type="GO" id="GO:0005524">
    <property type="term" value="F:ATP binding"/>
    <property type="evidence" value="ECO:0007669"/>
    <property type="project" value="UniProtKB-KW"/>
</dbReference>
<gene>
    <name evidence="9" type="ORF">MAIT1_00763</name>
</gene>
<feature type="domain" description="SPOR" evidence="8">
    <location>
        <begin position="764"/>
        <end position="848"/>
    </location>
</feature>
<keyword evidence="2" id="KW-0547">Nucleotide-binding</keyword>
<dbReference type="SUPFAM" id="SSF110997">
    <property type="entry name" value="Sporulation related repeat"/>
    <property type="match status" value="3"/>
</dbReference>
<feature type="compositionally biased region" description="Low complexity" evidence="6">
    <location>
        <begin position="339"/>
        <end position="368"/>
    </location>
</feature>
<feature type="region of interest" description="Disordered" evidence="6">
    <location>
        <begin position="339"/>
        <end position="406"/>
    </location>
</feature>
<dbReference type="PROSITE" id="PS51724">
    <property type="entry name" value="SPOR"/>
    <property type="match status" value="3"/>
</dbReference>
<evidence type="ECO:0000256" key="1">
    <source>
        <dbReference type="ARBA" id="ARBA00022679"/>
    </source>
</evidence>
<sequence length="943" mass="100554">MVMELGAKVVEDRYIIEKLLGEGPLGATYLARDSVADALAVIKTIPEDLTADTDIFTEFKRHYHLTRALEHPVLHVGASHLFDGAANLHLLVIPYAPGINLRQSLKQEPGGVLPLAETLRIARHLAEGLDHAHAQGVVHRSIKPENVILGEDGEARLLDTLLAYAMRYQMRLHGECLSDACLAGATPYTPPEELLLRSENDQQGWERELDVFFNQFGMRALGAPPEAAGDIYALAVLLHEMLTGEPPMSVADLFYQWPNPPAELTPEGGPLSAAQRAVFNRALAWDPAARFATAGEFVQALAKAPAYADTAPAEPATEPLRTAPVETAAERVEPALGMSPDAEASASDDATPSAEADSAEESAASAPESAEKSAPEEKRSAPAAFATDSFPVSRDAPLLTPNEADPGRKRMRTWAIAAGAVLGLGVLWLLFGGETRPPRQIAETLTPASAPSSAPAAHSGGTFDQMENEAALEHLREQLRATEEREFQAQQALSAAERKSEQLQEALNDVRAAQPKREPSTEEIIANVEAQARIEELEAELAQMRRGQTRVETLQTQLRQAQQQVADLTVRLHDGKGAPAATPKPLVPDEEPIAAAPVVADIEPAQPPIPPKTTAPRAAGERALAPAARATAPSPNRYVIQVAAHPDVEGARRELARLSAQRFDGYRLPLYIGVGQVNGAEVYRVRFGPFANRPTADRFSAIIRAAGLANWVMNFQPDEPTPSGASALQAARRSLPAAVQTVAAPQPVAAPATPTAQAQAAPTAGQERGWAVQVGAFTNPASAREALQGVRQLRWKAAPMPGFHQQATVNGVLFHRVRIGPFASREEADELASYLLTQSDYDALVTTQRGAPEPLPATAGAGYAVQLGAFTSPGNAELVQARLAQRAEAAGLAFFQRIEGAGDQRLTRLLIGPFAARAAAERARQDLADLPDAANSVVVAVAP</sequence>
<accession>A0A1Y2JZE0</accession>
<keyword evidence="10" id="KW-1185">Reference proteome</keyword>
<dbReference type="PANTHER" id="PTHR43289">
    <property type="entry name" value="MITOGEN-ACTIVATED PROTEIN KINASE KINASE KINASE 20-RELATED"/>
    <property type="match status" value="1"/>
</dbReference>
<dbReference type="PANTHER" id="PTHR43289:SF6">
    <property type="entry name" value="SERINE_THREONINE-PROTEIN KINASE NEKL-3"/>
    <property type="match status" value="1"/>
</dbReference>
<feature type="compositionally biased region" description="Basic and acidic residues" evidence="6">
    <location>
        <begin position="369"/>
        <end position="380"/>
    </location>
</feature>
<keyword evidence="1" id="KW-0808">Transferase</keyword>
<dbReference type="Proteomes" id="UP000194003">
    <property type="component" value="Unassembled WGS sequence"/>
</dbReference>
<dbReference type="EMBL" id="LVJN01000021">
    <property type="protein sequence ID" value="OSM00280.1"/>
    <property type="molecule type" value="Genomic_DNA"/>
</dbReference>
<keyword evidence="9" id="KW-0723">Serine/threonine-protein kinase</keyword>
<dbReference type="GO" id="GO:0004674">
    <property type="term" value="F:protein serine/threonine kinase activity"/>
    <property type="evidence" value="ECO:0007669"/>
    <property type="project" value="UniProtKB-KW"/>
</dbReference>
<dbReference type="SUPFAM" id="SSF56112">
    <property type="entry name" value="Protein kinase-like (PK-like)"/>
    <property type="match status" value="1"/>
</dbReference>
<reference evidence="9 10" key="1">
    <citation type="journal article" date="2016" name="BMC Genomics">
        <title>Combined genomic and structural analyses of a cultured magnetotactic bacterium reveals its niche adaptation to a dynamic environment.</title>
        <authorList>
            <person name="Araujo A.C."/>
            <person name="Morillo V."/>
            <person name="Cypriano J."/>
            <person name="Teixeira L.C."/>
            <person name="Leao P."/>
            <person name="Lyra S."/>
            <person name="Almeida L.G."/>
            <person name="Bazylinski D.A."/>
            <person name="Vasconcellos A.T."/>
            <person name="Abreu F."/>
            <person name="Lins U."/>
        </authorList>
    </citation>
    <scope>NUCLEOTIDE SEQUENCE [LARGE SCALE GENOMIC DNA]</scope>
    <source>
        <strain evidence="9 10">IT-1</strain>
    </source>
</reference>
<feature type="domain" description="Protein kinase" evidence="7">
    <location>
        <begin position="14"/>
        <end position="302"/>
    </location>
</feature>
<evidence type="ECO:0000256" key="4">
    <source>
        <dbReference type="ARBA" id="ARBA00022840"/>
    </source>
</evidence>
<dbReference type="Gene3D" id="3.30.200.20">
    <property type="entry name" value="Phosphorylase Kinase, domain 1"/>
    <property type="match status" value="1"/>
</dbReference>
<evidence type="ECO:0000313" key="9">
    <source>
        <dbReference type="EMBL" id="OSM00280.1"/>
    </source>
</evidence>
<keyword evidence="3 9" id="KW-0418">Kinase</keyword>
<evidence type="ECO:0000256" key="2">
    <source>
        <dbReference type="ARBA" id="ARBA00022741"/>
    </source>
</evidence>